<dbReference type="PROSITE" id="PS01302">
    <property type="entry name" value="UPF0758"/>
    <property type="match status" value="1"/>
</dbReference>
<dbReference type="AlphaFoldDB" id="A0AAU7VIX1"/>
<dbReference type="Pfam" id="PF04002">
    <property type="entry name" value="RadC"/>
    <property type="match status" value="1"/>
</dbReference>
<dbReference type="NCBIfam" id="NF000642">
    <property type="entry name" value="PRK00024.1"/>
    <property type="match status" value="1"/>
</dbReference>
<sequence>MTRNYTLKDLPDEEKPRERLLKYGSQSLSDSELLAIILRTGTAGNSVLDLARDLLTQFNGLENLIEAEVEQICEIKGIGFAKAIQVKASLELAKRGRGKIAGRYNGPITCPDDVFEAVNQYITKRQEHFIVLLLTTKNTIISLEEISKGGINIASVFPREVFNKAIIKNAARLILCHNHPSGDPTPSPEDIAITKRLAKAGDELGIKVLDHLIVGQNGYVSLKDKGLF</sequence>
<dbReference type="InterPro" id="IPR020891">
    <property type="entry name" value="UPF0758_CS"/>
</dbReference>
<dbReference type="Pfam" id="PF20582">
    <property type="entry name" value="UPF0758_N"/>
    <property type="match status" value="1"/>
</dbReference>
<evidence type="ECO:0000256" key="7">
    <source>
        <dbReference type="RuleBase" id="RU003797"/>
    </source>
</evidence>
<comment type="similarity">
    <text evidence="1 7">Belongs to the UPF0758 family.</text>
</comment>
<dbReference type="InterPro" id="IPR046778">
    <property type="entry name" value="UPF0758_N"/>
</dbReference>
<dbReference type="InterPro" id="IPR001405">
    <property type="entry name" value="UPF0758"/>
</dbReference>
<evidence type="ECO:0000256" key="1">
    <source>
        <dbReference type="ARBA" id="ARBA00010243"/>
    </source>
</evidence>
<gene>
    <name evidence="9" type="primary">radC</name>
    <name evidence="9" type="ORF">PRVXT_001782</name>
</gene>
<reference evidence="9" key="1">
    <citation type="journal article" date="2013" name="Extremophiles">
        <title>Proteinivorax tanatarense gen. nov., sp. nov., an anaerobic, haloalkaliphilic, proteolytic bacterium isolated from a decaying algal bloom, and proposal of Proteinivoraceae fam. nov.</title>
        <authorList>
            <person name="Kevbrin V."/>
            <person name="Boltyanskaya Y."/>
            <person name="Zhilina T."/>
            <person name="Kolganova T."/>
            <person name="Lavrentjeva E."/>
            <person name="Kuznetsov B."/>
        </authorList>
    </citation>
    <scope>NUCLEOTIDE SEQUENCE</scope>
    <source>
        <strain evidence="9">Z-910T</strain>
    </source>
</reference>
<dbReference type="PANTHER" id="PTHR30471">
    <property type="entry name" value="DNA REPAIR PROTEIN RADC"/>
    <property type="match status" value="1"/>
</dbReference>
<dbReference type="Gene3D" id="1.10.150.20">
    <property type="entry name" value="5' to 3' exonuclease, C-terminal subdomain"/>
    <property type="match status" value="1"/>
</dbReference>
<dbReference type="NCBIfam" id="TIGR00608">
    <property type="entry name" value="radc"/>
    <property type="match status" value="1"/>
</dbReference>
<evidence type="ECO:0000256" key="4">
    <source>
        <dbReference type="ARBA" id="ARBA00022801"/>
    </source>
</evidence>
<dbReference type="InterPro" id="IPR037518">
    <property type="entry name" value="MPN"/>
</dbReference>
<dbReference type="GO" id="GO:0008237">
    <property type="term" value="F:metallopeptidase activity"/>
    <property type="evidence" value="ECO:0007669"/>
    <property type="project" value="UniProtKB-KW"/>
</dbReference>
<dbReference type="CDD" id="cd08071">
    <property type="entry name" value="MPN_DUF2466"/>
    <property type="match status" value="1"/>
</dbReference>
<evidence type="ECO:0000256" key="2">
    <source>
        <dbReference type="ARBA" id="ARBA00022670"/>
    </source>
</evidence>
<evidence type="ECO:0000256" key="5">
    <source>
        <dbReference type="ARBA" id="ARBA00022833"/>
    </source>
</evidence>
<keyword evidence="2" id="KW-0645">Protease</keyword>
<keyword evidence="5" id="KW-0862">Zinc</keyword>
<keyword evidence="6" id="KW-0482">Metalloprotease</keyword>
<evidence type="ECO:0000256" key="3">
    <source>
        <dbReference type="ARBA" id="ARBA00022723"/>
    </source>
</evidence>
<evidence type="ECO:0000256" key="6">
    <source>
        <dbReference type="ARBA" id="ARBA00023049"/>
    </source>
</evidence>
<evidence type="ECO:0000313" key="9">
    <source>
        <dbReference type="EMBL" id="XBX73780.1"/>
    </source>
</evidence>
<evidence type="ECO:0000259" key="8">
    <source>
        <dbReference type="PROSITE" id="PS50249"/>
    </source>
</evidence>
<dbReference type="RefSeq" id="WP_350342542.1">
    <property type="nucleotide sequence ID" value="NZ_CP158367.1"/>
</dbReference>
<proteinExistence type="inferred from homology"/>
<dbReference type="Gene3D" id="3.40.140.10">
    <property type="entry name" value="Cytidine Deaminase, domain 2"/>
    <property type="match status" value="1"/>
</dbReference>
<name>A0AAU7VIX1_9FIRM</name>
<keyword evidence="4" id="KW-0378">Hydrolase</keyword>
<dbReference type="GO" id="GO:0006508">
    <property type="term" value="P:proteolysis"/>
    <property type="evidence" value="ECO:0007669"/>
    <property type="project" value="UniProtKB-KW"/>
</dbReference>
<dbReference type="PROSITE" id="PS50249">
    <property type="entry name" value="MPN"/>
    <property type="match status" value="1"/>
</dbReference>
<organism evidence="9">
    <name type="scientific">Proteinivorax tanatarense</name>
    <dbReference type="NCBI Taxonomy" id="1260629"/>
    <lineage>
        <taxon>Bacteria</taxon>
        <taxon>Bacillati</taxon>
        <taxon>Bacillota</taxon>
        <taxon>Clostridia</taxon>
        <taxon>Eubacteriales</taxon>
        <taxon>Proteinivoracaceae</taxon>
        <taxon>Proteinivorax</taxon>
    </lineage>
</organism>
<accession>A0AAU7VIX1</accession>
<dbReference type="InterPro" id="IPR010994">
    <property type="entry name" value="RuvA_2-like"/>
</dbReference>
<feature type="domain" description="MPN" evidence="8">
    <location>
        <begin position="107"/>
        <end position="228"/>
    </location>
</feature>
<dbReference type="PANTHER" id="PTHR30471:SF3">
    <property type="entry name" value="UPF0758 PROTEIN YEES-RELATED"/>
    <property type="match status" value="1"/>
</dbReference>
<keyword evidence="3" id="KW-0479">Metal-binding</keyword>
<dbReference type="EMBL" id="CP158367">
    <property type="protein sequence ID" value="XBX73780.1"/>
    <property type="molecule type" value="Genomic_DNA"/>
</dbReference>
<reference evidence="9" key="2">
    <citation type="submission" date="2024-06" db="EMBL/GenBank/DDBJ databases">
        <authorList>
            <person name="Petrova K.O."/>
            <person name="Toshchakov S.V."/>
            <person name="Boltjanskaja Y.V."/>
            <person name="Kevbrin V."/>
        </authorList>
    </citation>
    <scope>NUCLEOTIDE SEQUENCE</scope>
    <source>
        <strain evidence="9">Z-910T</strain>
    </source>
</reference>
<dbReference type="InterPro" id="IPR025657">
    <property type="entry name" value="RadC_JAB"/>
</dbReference>
<dbReference type="GO" id="GO:0046872">
    <property type="term" value="F:metal ion binding"/>
    <property type="evidence" value="ECO:0007669"/>
    <property type="project" value="UniProtKB-KW"/>
</dbReference>
<protein>
    <submittedName>
        <fullName evidence="9">DNA repair protein RadC</fullName>
    </submittedName>
</protein>
<dbReference type="SUPFAM" id="SSF47781">
    <property type="entry name" value="RuvA domain 2-like"/>
    <property type="match status" value="1"/>
</dbReference>